<accession>A0A0G4FSF8</accession>
<protein>
    <recommendedName>
        <fullName evidence="2">Reverse transcriptase Ty1/copia-type domain-containing protein</fullName>
    </recommendedName>
</protein>
<evidence type="ECO:0008006" key="2">
    <source>
        <dbReference type="Google" id="ProtNLM"/>
    </source>
</evidence>
<organism evidence="1">
    <name type="scientific">Chromera velia CCMP2878</name>
    <dbReference type="NCBI Taxonomy" id="1169474"/>
    <lineage>
        <taxon>Eukaryota</taxon>
        <taxon>Sar</taxon>
        <taxon>Alveolata</taxon>
        <taxon>Colpodellida</taxon>
        <taxon>Chromeraceae</taxon>
        <taxon>Chromera</taxon>
    </lineage>
</organism>
<evidence type="ECO:0000313" key="1">
    <source>
        <dbReference type="EMBL" id="CEM17351.1"/>
    </source>
</evidence>
<gene>
    <name evidence="1" type="ORF">Cvel_18438</name>
</gene>
<dbReference type="EMBL" id="CDMZ01000581">
    <property type="protein sequence ID" value="CEM17351.1"/>
    <property type="molecule type" value="Genomic_DNA"/>
</dbReference>
<name>A0A0G4FSF8_9ALVE</name>
<dbReference type="AlphaFoldDB" id="A0A0G4FSF8"/>
<dbReference type="PhylomeDB" id="A0A0G4FSF8"/>
<sequence>MDNGELHSYVGMSIRMRPGEMLFDQSTYIDKMVKRVSEEAKKPLTEKDLLLLETAETDMSLQKQQQKNVGCLGWAVKTQPSLSFLFSHLSRFNSRPSRESVLVSKKAL</sequence>
<dbReference type="VEuPathDB" id="CryptoDB:Cvel_18438"/>
<proteinExistence type="predicted"/>
<reference evidence="1" key="1">
    <citation type="submission" date="2014-11" db="EMBL/GenBank/DDBJ databases">
        <authorList>
            <person name="Otto D Thomas"/>
            <person name="Naeem Raeece"/>
        </authorList>
    </citation>
    <scope>NUCLEOTIDE SEQUENCE</scope>
</reference>